<proteinExistence type="predicted"/>
<dbReference type="EMBL" id="JAPDGR010002769">
    <property type="protein sequence ID" value="KAJ2974291.1"/>
    <property type="molecule type" value="Genomic_DNA"/>
</dbReference>
<comment type="caution">
    <text evidence="1">The sequence shown here is derived from an EMBL/GenBank/DDBJ whole genome shotgun (WGS) entry which is preliminary data.</text>
</comment>
<organism evidence="1 2">
    <name type="scientific">Xylaria curta</name>
    <dbReference type="NCBI Taxonomy" id="42375"/>
    <lineage>
        <taxon>Eukaryota</taxon>
        <taxon>Fungi</taxon>
        <taxon>Dikarya</taxon>
        <taxon>Ascomycota</taxon>
        <taxon>Pezizomycotina</taxon>
        <taxon>Sordariomycetes</taxon>
        <taxon>Xylariomycetidae</taxon>
        <taxon>Xylariales</taxon>
        <taxon>Xylariaceae</taxon>
        <taxon>Xylaria</taxon>
    </lineage>
</organism>
<keyword evidence="2" id="KW-1185">Reference proteome</keyword>
<name>A0ACC1N741_9PEZI</name>
<evidence type="ECO:0000313" key="2">
    <source>
        <dbReference type="Proteomes" id="UP001143856"/>
    </source>
</evidence>
<dbReference type="Proteomes" id="UP001143856">
    <property type="component" value="Unassembled WGS sequence"/>
</dbReference>
<accession>A0ACC1N741</accession>
<gene>
    <name evidence="1" type="ORF">NUW58_g8704</name>
</gene>
<reference evidence="1" key="1">
    <citation type="submission" date="2022-10" db="EMBL/GenBank/DDBJ databases">
        <title>Genome Sequence of Xylaria curta.</title>
        <authorList>
            <person name="Buettner E."/>
        </authorList>
    </citation>
    <scope>NUCLEOTIDE SEQUENCE</scope>
    <source>
        <strain evidence="1">Babe10</strain>
    </source>
</reference>
<sequence>MRVTNAVAELRRMNSQVSCVSAHSTATTNITSPTLPALRGGGCSPGKKGATGGAKNYLSLGSSPSREKEGECDYVGNKKPDAGGWRHRNGQNEEKMIPVNTREEATVESRSKGPEGGIAVWNGGVGRPRGNTVVESFEQDLDRARQVFRKSRG</sequence>
<evidence type="ECO:0000313" key="1">
    <source>
        <dbReference type="EMBL" id="KAJ2974291.1"/>
    </source>
</evidence>
<protein>
    <submittedName>
        <fullName evidence="1">Uncharacterized protein</fullName>
    </submittedName>
</protein>